<dbReference type="PANTHER" id="PTHR43333">
    <property type="entry name" value="2-HACID_DH_C DOMAIN-CONTAINING PROTEIN"/>
    <property type="match status" value="1"/>
</dbReference>
<reference evidence="7 8" key="1">
    <citation type="submission" date="2013-08" db="EMBL/GenBank/DDBJ databases">
        <authorList>
            <person name="Huang J."/>
            <person name="Wang G."/>
        </authorList>
    </citation>
    <scope>NUCLEOTIDE SEQUENCE [LARGE SCALE GENOMIC DNA]</scope>
    <source>
        <strain evidence="7 8">BH030004</strain>
    </source>
</reference>
<dbReference type="PROSITE" id="PS00671">
    <property type="entry name" value="D_2_HYDROXYACID_DH_3"/>
    <property type="match status" value="1"/>
</dbReference>
<dbReference type="RefSeq" id="WP_027447626.1">
    <property type="nucleotide sequence ID" value="NZ_AULJ01000077.1"/>
</dbReference>
<evidence type="ECO:0000256" key="4">
    <source>
        <dbReference type="RuleBase" id="RU003719"/>
    </source>
</evidence>
<dbReference type="CDD" id="cd05300">
    <property type="entry name" value="2-Hacid_dh_1"/>
    <property type="match status" value="1"/>
</dbReference>
<dbReference type="EMBL" id="AVPF01000096">
    <property type="protein sequence ID" value="KGX83584.1"/>
    <property type="molecule type" value="Genomic_DNA"/>
</dbReference>
<dbReference type="OrthoDB" id="9805416at2"/>
<comment type="similarity">
    <text evidence="1 4">Belongs to the D-isomer specific 2-hydroxyacid dehydrogenase family.</text>
</comment>
<dbReference type="AlphaFoldDB" id="A0A0A5FUM4"/>
<protein>
    <submittedName>
        <fullName evidence="7">3-phosphoglycerate dehydrogenase</fullName>
    </submittedName>
</protein>
<feature type="domain" description="D-isomer specific 2-hydroxyacid dehydrogenase NAD-binding" evidence="6">
    <location>
        <begin position="104"/>
        <end position="278"/>
    </location>
</feature>
<dbReference type="SUPFAM" id="SSF51735">
    <property type="entry name" value="NAD(P)-binding Rossmann-fold domains"/>
    <property type="match status" value="1"/>
</dbReference>
<dbReference type="Pfam" id="PF02826">
    <property type="entry name" value="2-Hacid_dh_C"/>
    <property type="match status" value="1"/>
</dbReference>
<comment type="caution">
    <text evidence="7">The sequence shown here is derived from an EMBL/GenBank/DDBJ whole genome shotgun (WGS) entry which is preliminary data.</text>
</comment>
<dbReference type="STRING" id="1385511.GCA_000425225_04163"/>
<dbReference type="FunFam" id="3.40.50.720:FF:000363">
    <property type="entry name" value="D-isomer specific 2-hydroxyacid dehydrogenase"/>
    <property type="match status" value="1"/>
</dbReference>
<gene>
    <name evidence="7" type="ORF">N783_02125</name>
</gene>
<organism evidence="7 8">
    <name type="scientific">Pontibacillus marinus BH030004 = DSM 16465</name>
    <dbReference type="NCBI Taxonomy" id="1385511"/>
    <lineage>
        <taxon>Bacteria</taxon>
        <taxon>Bacillati</taxon>
        <taxon>Bacillota</taxon>
        <taxon>Bacilli</taxon>
        <taxon>Bacillales</taxon>
        <taxon>Bacillaceae</taxon>
        <taxon>Pontibacillus</taxon>
    </lineage>
</organism>
<sequence length="316" mass="35991">MYVLTSCKIRRDLREQLASANPSITYQFCTSIEEAEEYLPKADVLLTYGEDLDEEKVERAKNLKWIMVLSAGIDQMPFNKIEEKGIIVTNSKGIHKTPMAEYAISMLLQVCRQAKTIIDQERSHDWDRSVKMTEISGKTMLVAGTGAIGQEVARLAKAFHMRTIGVSRSGKPKEFFDEVYVENEGLKFVGDADFIVAVLPSTPETKDFFKKEHFKQMKSTSIFLNMGRGDVVDSTVLLEALQDREMAHAVLDVFDKEPLPEAHPFWEMPNVTVTPHISGISPEYQPRALDIYKKNLEMFLQNKNNYINLIDPRKGY</sequence>
<dbReference type="SUPFAM" id="SSF52283">
    <property type="entry name" value="Formate/glycerate dehydrogenase catalytic domain-like"/>
    <property type="match status" value="1"/>
</dbReference>
<feature type="domain" description="D-isomer specific 2-hydroxyacid dehydrogenase catalytic" evidence="5">
    <location>
        <begin position="29"/>
        <end position="304"/>
    </location>
</feature>
<dbReference type="InterPro" id="IPR029753">
    <property type="entry name" value="D-isomer_DH_CS"/>
</dbReference>
<dbReference type="GO" id="GO:0016616">
    <property type="term" value="F:oxidoreductase activity, acting on the CH-OH group of donors, NAD or NADP as acceptor"/>
    <property type="evidence" value="ECO:0007669"/>
    <property type="project" value="InterPro"/>
</dbReference>
<proteinExistence type="inferred from homology"/>
<evidence type="ECO:0000259" key="6">
    <source>
        <dbReference type="Pfam" id="PF02826"/>
    </source>
</evidence>
<dbReference type="InterPro" id="IPR006139">
    <property type="entry name" value="D-isomer_2_OHA_DH_cat_dom"/>
</dbReference>
<dbReference type="GO" id="GO:0051287">
    <property type="term" value="F:NAD binding"/>
    <property type="evidence" value="ECO:0007669"/>
    <property type="project" value="InterPro"/>
</dbReference>
<dbReference type="Pfam" id="PF00389">
    <property type="entry name" value="2-Hacid_dh"/>
    <property type="match status" value="1"/>
</dbReference>
<name>A0A0A5FUM4_9BACI</name>
<evidence type="ECO:0000256" key="2">
    <source>
        <dbReference type="ARBA" id="ARBA00023002"/>
    </source>
</evidence>
<accession>A0A0A5FUM4</accession>
<keyword evidence="3" id="KW-0520">NAD</keyword>
<dbReference type="InterPro" id="IPR036291">
    <property type="entry name" value="NAD(P)-bd_dom_sf"/>
</dbReference>
<dbReference type="eggNOG" id="COG0111">
    <property type="taxonomic scope" value="Bacteria"/>
</dbReference>
<evidence type="ECO:0000313" key="7">
    <source>
        <dbReference type="EMBL" id="KGX83584.1"/>
    </source>
</evidence>
<dbReference type="Gene3D" id="3.40.50.720">
    <property type="entry name" value="NAD(P)-binding Rossmann-like Domain"/>
    <property type="match status" value="2"/>
</dbReference>
<evidence type="ECO:0000259" key="5">
    <source>
        <dbReference type="Pfam" id="PF00389"/>
    </source>
</evidence>
<dbReference type="InterPro" id="IPR006140">
    <property type="entry name" value="D-isomer_DH_NAD-bd"/>
</dbReference>
<evidence type="ECO:0000313" key="8">
    <source>
        <dbReference type="Proteomes" id="UP000030403"/>
    </source>
</evidence>
<keyword evidence="2 4" id="KW-0560">Oxidoreductase</keyword>
<evidence type="ECO:0000256" key="3">
    <source>
        <dbReference type="ARBA" id="ARBA00023027"/>
    </source>
</evidence>
<dbReference type="Proteomes" id="UP000030403">
    <property type="component" value="Unassembled WGS sequence"/>
</dbReference>
<dbReference type="PANTHER" id="PTHR43333:SF1">
    <property type="entry name" value="D-ISOMER SPECIFIC 2-HYDROXYACID DEHYDROGENASE NAD-BINDING DOMAIN-CONTAINING PROTEIN"/>
    <property type="match status" value="1"/>
</dbReference>
<evidence type="ECO:0000256" key="1">
    <source>
        <dbReference type="ARBA" id="ARBA00005854"/>
    </source>
</evidence>
<keyword evidence="8" id="KW-1185">Reference proteome</keyword>